<protein>
    <recommendedName>
        <fullName evidence="2">HAT C-terminal dimerisation domain-containing protein</fullName>
    </recommendedName>
</protein>
<keyword evidence="4" id="KW-1185">Reference proteome</keyword>
<feature type="domain" description="HAT C-terminal dimerisation" evidence="2">
    <location>
        <begin position="36"/>
        <end position="114"/>
    </location>
</feature>
<feature type="region of interest" description="Disordered" evidence="1">
    <location>
        <begin position="101"/>
        <end position="191"/>
    </location>
</feature>
<dbReference type="Proteomes" id="UP001153636">
    <property type="component" value="Chromosome 2"/>
</dbReference>
<dbReference type="PANTHER" id="PTHR47611:SF3">
    <property type="entry name" value="HAT C-TERMINAL DIMERISATION DOMAIN-CONTAINING PROTEIN"/>
    <property type="match status" value="1"/>
</dbReference>
<dbReference type="EMBL" id="OV651814">
    <property type="protein sequence ID" value="CAH1106915.1"/>
    <property type="molecule type" value="Genomic_DNA"/>
</dbReference>
<evidence type="ECO:0000256" key="1">
    <source>
        <dbReference type="SAM" id="MobiDB-lite"/>
    </source>
</evidence>
<name>A0A9P0CW29_9CUCU</name>
<dbReference type="AlphaFoldDB" id="A0A9P0CW29"/>
<evidence type="ECO:0000313" key="3">
    <source>
        <dbReference type="EMBL" id="CAH1106915.1"/>
    </source>
</evidence>
<organism evidence="3 4">
    <name type="scientific">Psylliodes chrysocephalus</name>
    <dbReference type="NCBI Taxonomy" id="3402493"/>
    <lineage>
        <taxon>Eukaryota</taxon>
        <taxon>Metazoa</taxon>
        <taxon>Ecdysozoa</taxon>
        <taxon>Arthropoda</taxon>
        <taxon>Hexapoda</taxon>
        <taxon>Insecta</taxon>
        <taxon>Pterygota</taxon>
        <taxon>Neoptera</taxon>
        <taxon>Endopterygota</taxon>
        <taxon>Coleoptera</taxon>
        <taxon>Polyphaga</taxon>
        <taxon>Cucujiformia</taxon>
        <taxon>Chrysomeloidea</taxon>
        <taxon>Chrysomelidae</taxon>
        <taxon>Galerucinae</taxon>
        <taxon>Alticini</taxon>
        <taxon>Psylliodes</taxon>
    </lineage>
</organism>
<feature type="compositionally biased region" description="Polar residues" evidence="1">
    <location>
        <begin position="101"/>
        <end position="124"/>
    </location>
</feature>
<dbReference type="Pfam" id="PF05699">
    <property type="entry name" value="Dimer_Tnp_hAT"/>
    <property type="match status" value="1"/>
</dbReference>
<proteinExistence type="predicted"/>
<dbReference type="GO" id="GO:0046983">
    <property type="term" value="F:protein dimerization activity"/>
    <property type="evidence" value="ECO:0007669"/>
    <property type="project" value="InterPro"/>
</dbReference>
<dbReference type="InterPro" id="IPR008906">
    <property type="entry name" value="HATC_C_dom"/>
</dbReference>
<sequence length="191" mass="21763">MGQNKIKQSIPCGTYWIKVFYNLIPKLLQASRAIIELQRYLEDEVLSRNKNPLEWWRKNEHNCPYLSPLIRARCCALATSVPCERLFSKARNILNERRTRLPSTSGLQSTSIQETLQGSDSNDSLPLIEEVNKKKPKRPKSDSEGTDDSIESVQYAESDDSPFNPDLSDDPEPEEEVKKSAFFVETKSVGN</sequence>
<dbReference type="InterPro" id="IPR012337">
    <property type="entry name" value="RNaseH-like_sf"/>
</dbReference>
<reference evidence="3" key="1">
    <citation type="submission" date="2022-01" db="EMBL/GenBank/DDBJ databases">
        <authorList>
            <person name="King R."/>
        </authorList>
    </citation>
    <scope>NUCLEOTIDE SEQUENCE</scope>
</reference>
<accession>A0A9P0CW29</accession>
<dbReference type="SUPFAM" id="SSF53098">
    <property type="entry name" value="Ribonuclease H-like"/>
    <property type="match status" value="1"/>
</dbReference>
<evidence type="ECO:0000259" key="2">
    <source>
        <dbReference type="Pfam" id="PF05699"/>
    </source>
</evidence>
<dbReference type="PANTHER" id="PTHR47611">
    <property type="entry name" value="HAT DIMERISATION DOMAIN, C-TERMINAL"/>
    <property type="match status" value="1"/>
</dbReference>
<evidence type="ECO:0000313" key="4">
    <source>
        <dbReference type="Proteomes" id="UP001153636"/>
    </source>
</evidence>
<gene>
    <name evidence="3" type="ORF">PSYICH_LOCUS7825</name>
</gene>
<dbReference type="OrthoDB" id="3062869at2759"/>